<dbReference type="InterPro" id="IPR036291">
    <property type="entry name" value="NAD(P)-bd_dom_sf"/>
</dbReference>
<evidence type="ECO:0000256" key="3">
    <source>
        <dbReference type="ARBA" id="ARBA00022741"/>
    </source>
</evidence>
<dbReference type="GO" id="GO:0141153">
    <property type="term" value="F:glycerol-3-phosphate dehydrogenase (NADP+) activity"/>
    <property type="evidence" value="ECO:0007669"/>
    <property type="project" value="RHEA"/>
</dbReference>
<dbReference type="Gene3D" id="1.10.1040.10">
    <property type="entry name" value="N-(1-d-carboxylethyl)-l-norvaline Dehydrogenase, domain 2"/>
    <property type="match status" value="1"/>
</dbReference>
<dbReference type="InterPro" id="IPR011128">
    <property type="entry name" value="G3P_DH_NAD-dep_N"/>
</dbReference>
<dbReference type="EC" id="1.1.1.94" evidence="11 14"/>
<dbReference type="UniPathway" id="UPA00940"/>
<keyword evidence="6 14" id="KW-0520">NAD</keyword>
<keyword evidence="2 14" id="KW-0444">Lipid biosynthesis</keyword>
<dbReference type="eggNOG" id="COG0240">
    <property type="taxonomic scope" value="Bacteria"/>
</dbReference>
<dbReference type="PATRIC" id="fig|1280947.3.peg.1519"/>
<evidence type="ECO:0000256" key="15">
    <source>
        <dbReference type="PIRSR" id="PIRSR000114-1"/>
    </source>
</evidence>
<reference evidence="21 22" key="1">
    <citation type="journal article" date="2014" name="Antonie Van Leeuwenhoek">
        <title>Hyphomonas beringensis sp. nov. and Hyphomonas chukchiensis sp. nov., isolated from surface seawater of the Bering Sea and Chukchi Sea.</title>
        <authorList>
            <person name="Li C."/>
            <person name="Lai Q."/>
            <person name="Li G."/>
            <person name="Dong C."/>
            <person name="Wang J."/>
            <person name="Liao Y."/>
            <person name="Shao Z."/>
        </authorList>
    </citation>
    <scope>NUCLEOTIDE SEQUENCE [LARGE SCALE GENOMIC DNA]</scope>
    <source>
        <strain evidence="21 22">BH-BN04-4</strain>
    </source>
</reference>
<feature type="binding site" evidence="14">
    <location>
        <position position="41"/>
    </location>
    <ligand>
        <name>NADPH</name>
        <dbReference type="ChEBI" id="CHEBI:57783"/>
    </ligand>
</feature>
<dbReference type="GO" id="GO:0008654">
    <property type="term" value="P:phospholipid biosynthetic process"/>
    <property type="evidence" value="ECO:0007669"/>
    <property type="project" value="UniProtKB-KW"/>
</dbReference>
<evidence type="ECO:0000259" key="20">
    <source>
        <dbReference type="Pfam" id="PF07479"/>
    </source>
</evidence>
<evidence type="ECO:0000313" key="22">
    <source>
        <dbReference type="Proteomes" id="UP000027190"/>
    </source>
</evidence>
<dbReference type="HAMAP" id="MF_00394">
    <property type="entry name" value="NAD_Glyc3P_dehydrog"/>
    <property type="match status" value="1"/>
</dbReference>
<proteinExistence type="inferred from homology"/>
<feature type="binding site" evidence="14">
    <location>
        <position position="166"/>
    </location>
    <ligand>
        <name>NADPH</name>
        <dbReference type="ChEBI" id="CHEBI:57783"/>
    </ligand>
</feature>
<comment type="caution">
    <text evidence="14">Lacks conserved residue(s) required for the propagation of feature annotation.</text>
</comment>
<evidence type="ECO:0000256" key="1">
    <source>
        <dbReference type="ARBA" id="ARBA00011009"/>
    </source>
</evidence>
<evidence type="ECO:0000256" key="4">
    <source>
        <dbReference type="ARBA" id="ARBA00022857"/>
    </source>
</evidence>
<evidence type="ECO:0000256" key="10">
    <source>
        <dbReference type="ARBA" id="ARBA00052716"/>
    </source>
</evidence>
<dbReference type="InterPro" id="IPR008927">
    <property type="entry name" value="6-PGluconate_DH-like_C_sf"/>
</dbReference>
<dbReference type="EMBL" id="AWFG01000019">
    <property type="protein sequence ID" value="KCZ58761.1"/>
    <property type="molecule type" value="Genomic_DNA"/>
</dbReference>
<comment type="catalytic activity">
    <reaction evidence="14">
        <text>sn-glycerol 3-phosphate + NAD(+) = dihydroxyacetone phosphate + NADH + H(+)</text>
        <dbReference type="Rhea" id="RHEA:11092"/>
        <dbReference type="ChEBI" id="CHEBI:15378"/>
        <dbReference type="ChEBI" id="CHEBI:57540"/>
        <dbReference type="ChEBI" id="CHEBI:57597"/>
        <dbReference type="ChEBI" id="CHEBI:57642"/>
        <dbReference type="ChEBI" id="CHEBI:57945"/>
        <dbReference type="EC" id="1.1.1.94"/>
    </reaction>
</comment>
<dbReference type="Pfam" id="PF01210">
    <property type="entry name" value="NAD_Gly3P_dh_N"/>
    <property type="match status" value="1"/>
</dbReference>
<dbReference type="GO" id="GO:0006650">
    <property type="term" value="P:glycerophospholipid metabolic process"/>
    <property type="evidence" value="ECO:0007669"/>
    <property type="project" value="UniProtKB-UniRule"/>
</dbReference>
<dbReference type="GO" id="GO:0051287">
    <property type="term" value="F:NAD binding"/>
    <property type="evidence" value="ECO:0007669"/>
    <property type="project" value="InterPro"/>
</dbReference>
<dbReference type="Proteomes" id="UP000027190">
    <property type="component" value="Unassembled WGS sequence"/>
</dbReference>
<comment type="pathway">
    <text evidence="14">Membrane lipid metabolism; glycerophospholipid metabolism.</text>
</comment>
<dbReference type="GO" id="GO:0005975">
    <property type="term" value="P:carbohydrate metabolic process"/>
    <property type="evidence" value="ECO:0007669"/>
    <property type="project" value="InterPro"/>
</dbReference>
<dbReference type="Gene3D" id="3.40.50.720">
    <property type="entry name" value="NAD(P)-binding Rossmann-like Domain"/>
    <property type="match status" value="1"/>
</dbReference>
<evidence type="ECO:0000256" key="5">
    <source>
        <dbReference type="ARBA" id="ARBA00023002"/>
    </source>
</evidence>
<feature type="binding site" evidence="17">
    <location>
        <begin position="37"/>
        <end position="42"/>
    </location>
    <ligand>
        <name>NAD(+)</name>
        <dbReference type="ChEBI" id="CHEBI:57540"/>
    </ligand>
</feature>
<feature type="binding site" evidence="16">
    <location>
        <position position="134"/>
    </location>
    <ligand>
        <name>substrate</name>
    </ligand>
</feature>
<feature type="domain" description="Glycerol-3-phosphate dehydrogenase NAD-dependent N-terminal" evidence="19">
    <location>
        <begin position="34"/>
        <end position="185"/>
    </location>
</feature>
<dbReference type="AlphaFoldDB" id="A0A062UIB2"/>
<feature type="binding site" evidence="17">
    <location>
        <position position="281"/>
    </location>
    <ligand>
        <name>NAD(+)</name>
        <dbReference type="ChEBI" id="CHEBI:57540"/>
    </ligand>
</feature>
<feature type="binding site" evidence="17">
    <location>
        <position position="166"/>
    </location>
    <ligand>
        <name>NAD(+)</name>
        <dbReference type="ChEBI" id="CHEBI:57540"/>
    </ligand>
</feature>
<evidence type="ECO:0000256" key="6">
    <source>
        <dbReference type="ARBA" id="ARBA00023027"/>
    </source>
</evidence>
<dbReference type="FunFam" id="1.10.1040.10:FF:000001">
    <property type="entry name" value="Glycerol-3-phosphate dehydrogenase [NAD(P)+]"/>
    <property type="match status" value="1"/>
</dbReference>
<sequence length="361" mass="37213">MRPEQPARNRSLELAPARNFDKSPAMTQAFKTFGVIGGGAWGTAIAQMLCRDGQDVTLWCLEAEVADAINTVHENTVFLSGVPLKPALRATTNLADLYNLDALFAVAPAQHTRSTLAALKGHIAPGTPVVLCSKGIELSSGKFMTQVLADALPEASPAVMSGPSFAIDVAKGLPTAVTLAVEDESIGSELIQAISTPTFRPYLATDLLGAEIGGAVKNVLALACGIALGKGLGRSAHAALIARGSAEMTRLALALGADRETMSGLSGLGDLVLTCSSETSRNMSCGLALGRGESLESIMGARNAVTEGVATAPVLRRLASEHGVDMPICDAVAAVIEGEISVDDAITTLLMRPNKAESVLA</sequence>
<evidence type="ECO:0000256" key="9">
    <source>
        <dbReference type="ARBA" id="ARBA00023264"/>
    </source>
</evidence>
<organism evidence="21 22">
    <name type="scientific">Hyphomonas chukchiensis</name>
    <dbReference type="NCBI Taxonomy" id="1280947"/>
    <lineage>
        <taxon>Bacteria</taxon>
        <taxon>Pseudomonadati</taxon>
        <taxon>Pseudomonadota</taxon>
        <taxon>Alphaproteobacteria</taxon>
        <taxon>Hyphomonadales</taxon>
        <taxon>Hyphomonadaceae</taxon>
        <taxon>Hyphomonas</taxon>
    </lineage>
</organism>
<dbReference type="GO" id="GO:0046167">
    <property type="term" value="P:glycerol-3-phosphate biosynthetic process"/>
    <property type="evidence" value="ECO:0007669"/>
    <property type="project" value="UniProtKB-UniRule"/>
</dbReference>
<dbReference type="PRINTS" id="PR00077">
    <property type="entry name" value="GPDHDRGNASE"/>
</dbReference>
<evidence type="ECO:0000256" key="14">
    <source>
        <dbReference type="HAMAP-Rule" id="MF_00394"/>
    </source>
</evidence>
<dbReference type="Pfam" id="PF07479">
    <property type="entry name" value="NAD_Gly3P_dh_C"/>
    <property type="match status" value="1"/>
</dbReference>
<feature type="binding site" evidence="14">
    <location>
        <position position="162"/>
    </location>
    <ligand>
        <name>sn-glycerol 3-phosphate</name>
        <dbReference type="ChEBI" id="CHEBI:57597"/>
    </ligand>
</feature>
<evidence type="ECO:0000256" key="7">
    <source>
        <dbReference type="ARBA" id="ARBA00023098"/>
    </source>
</evidence>
<comment type="caution">
    <text evidence="21">The sequence shown here is derived from an EMBL/GenBank/DDBJ whole genome shotgun (WGS) entry which is preliminary data.</text>
</comment>
<feature type="binding site" evidence="14">
    <location>
        <position position="281"/>
    </location>
    <ligand>
        <name>sn-glycerol 3-phosphate</name>
        <dbReference type="ChEBI" id="CHEBI:57597"/>
    </ligand>
</feature>
<dbReference type="PROSITE" id="PS00957">
    <property type="entry name" value="NAD_G3PDH"/>
    <property type="match status" value="1"/>
</dbReference>
<feature type="binding site" evidence="14">
    <location>
        <position position="134"/>
    </location>
    <ligand>
        <name>sn-glycerol 3-phosphate</name>
        <dbReference type="ChEBI" id="CHEBI:57597"/>
    </ligand>
</feature>
<gene>
    <name evidence="14" type="primary">gpsA</name>
    <name evidence="21" type="ORF">HY30_03225</name>
</gene>
<evidence type="ECO:0000313" key="21">
    <source>
        <dbReference type="EMBL" id="KCZ58761.1"/>
    </source>
</evidence>
<evidence type="ECO:0000256" key="18">
    <source>
        <dbReference type="RuleBase" id="RU000437"/>
    </source>
</evidence>
<dbReference type="NCBIfam" id="NF000942">
    <property type="entry name" value="PRK00094.1-4"/>
    <property type="match status" value="1"/>
</dbReference>
<comment type="subcellular location">
    <subcellularLocation>
        <location evidence="14">Cytoplasm</location>
    </subcellularLocation>
</comment>
<feature type="binding site" evidence="14">
    <location>
        <position position="281"/>
    </location>
    <ligand>
        <name>NADPH</name>
        <dbReference type="ChEBI" id="CHEBI:57783"/>
    </ligand>
</feature>
<keyword evidence="7 14" id="KW-0443">Lipid metabolism</keyword>
<feature type="binding site" evidence="14">
    <location>
        <position position="217"/>
    </location>
    <ligand>
        <name>sn-glycerol 3-phosphate</name>
        <dbReference type="ChEBI" id="CHEBI:57597"/>
    </ligand>
</feature>
<dbReference type="NCBIfam" id="NF000940">
    <property type="entry name" value="PRK00094.1-2"/>
    <property type="match status" value="1"/>
</dbReference>
<dbReference type="GO" id="GO:0046168">
    <property type="term" value="P:glycerol-3-phosphate catabolic process"/>
    <property type="evidence" value="ECO:0007669"/>
    <property type="project" value="InterPro"/>
</dbReference>
<protein>
    <recommendedName>
        <fullName evidence="12 14">Glycerol-3-phosphate dehydrogenase [NAD(P)+]</fullName>
        <ecNumber evidence="11 14">1.1.1.94</ecNumber>
    </recommendedName>
    <alternativeName>
        <fullName evidence="14">NAD(P)(+)-dependent glycerol-3-phosphate dehydrogenase</fullName>
    </alternativeName>
    <alternativeName>
        <fullName evidence="13 14">NAD(P)H-dependent dihydroxyacetone-phosphate reductase</fullName>
    </alternativeName>
</protein>
<feature type="binding site" evidence="14">
    <location>
        <position position="280"/>
    </location>
    <ligand>
        <name>sn-glycerol 3-phosphate</name>
        <dbReference type="ChEBI" id="CHEBI:57597"/>
    </ligand>
</feature>
<keyword evidence="9 14" id="KW-1208">Phospholipid metabolism</keyword>
<comment type="similarity">
    <text evidence="1 14 18">Belongs to the NAD-dependent glycerol-3-phosphate dehydrogenase family.</text>
</comment>
<feature type="binding site" evidence="14">
    <location>
        <position position="307"/>
    </location>
    <ligand>
        <name>NADPH</name>
        <dbReference type="ChEBI" id="CHEBI:57783"/>
    </ligand>
</feature>
<comment type="catalytic activity">
    <reaction evidence="10">
        <text>sn-glycerol 3-phosphate + NADP(+) = dihydroxyacetone phosphate + NADPH + H(+)</text>
        <dbReference type="Rhea" id="RHEA:11096"/>
        <dbReference type="ChEBI" id="CHEBI:15378"/>
        <dbReference type="ChEBI" id="CHEBI:57597"/>
        <dbReference type="ChEBI" id="CHEBI:57642"/>
        <dbReference type="ChEBI" id="CHEBI:57783"/>
        <dbReference type="ChEBI" id="CHEBI:58349"/>
        <dbReference type="EC" id="1.1.1.94"/>
    </reaction>
    <physiologicalReaction direction="right-to-left" evidence="10">
        <dbReference type="Rhea" id="RHEA:11098"/>
    </physiologicalReaction>
</comment>
<feature type="binding site" evidence="16">
    <location>
        <begin position="281"/>
        <end position="282"/>
    </location>
    <ligand>
        <name>substrate</name>
    </ligand>
</feature>
<evidence type="ECO:0000256" key="8">
    <source>
        <dbReference type="ARBA" id="ARBA00023209"/>
    </source>
</evidence>
<dbReference type="InterPro" id="IPR013328">
    <property type="entry name" value="6PGD_dom2"/>
</dbReference>
<feature type="binding site" evidence="14">
    <location>
        <position position="305"/>
    </location>
    <ligand>
        <name>NADPH</name>
        <dbReference type="ChEBI" id="CHEBI:57783"/>
    </ligand>
</feature>
<keyword evidence="8 14" id="KW-0594">Phospholipid biosynthesis</keyword>
<comment type="function">
    <text evidence="14">Catalyzes the reduction of the glycolytic intermediate dihydroxyacetone phosphate (DHAP) to sn-glycerol 3-phosphate (G3P), the key precursor for phospholipid synthesis.</text>
</comment>
<evidence type="ECO:0000256" key="16">
    <source>
        <dbReference type="PIRSR" id="PIRSR000114-2"/>
    </source>
</evidence>
<feature type="binding site" evidence="14">
    <location>
        <position position="282"/>
    </location>
    <ligand>
        <name>sn-glycerol 3-phosphate</name>
        <dbReference type="ChEBI" id="CHEBI:57597"/>
    </ligand>
</feature>
<dbReference type="GO" id="GO:0141152">
    <property type="term" value="F:glycerol-3-phosphate dehydrogenase (NAD+) activity"/>
    <property type="evidence" value="ECO:0007669"/>
    <property type="project" value="RHEA"/>
</dbReference>
<feature type="domain" description="Glycerol-3-phosphate dehydrogenase NAD-dependent C-terminal" evidence="20">
    <location>
        <begin position="206"/>
        <end position="346"/>
    </location>
</feature>
<keyword evidence="5 14" id="KW-0560">Oxidoreductase</keyword>
<dbReference type="PIRSF" id="PIRSF000114">
    <property type="entry name" value="Glycerol-3-P_dh"/>
    <property type="match status" value="1"/>
</dbReference>
<keyword evidence="22" id="KW-1185">Reference proteome</keyword>
<keyword evidence="3 14" id="KW-0547">Nucleotide-binding</keyword>
<evidence type="ECO:0000256" key="12">
    <source>
        <dbReference type="ARBA" id="ARBA00069372"/>
    </source>
</evidence>
<dbReference type="FunFam" id="3.40.50.720:FF:000019">
    <property type="entry name" value="Glycerol-3-phosphate dehydrogenase [NAD(P)+]"/>
    <property type="match status" value="1"/>
</dbReference>
<dbReference type="InterPro" id="IPR006109">
    <property type="entry name" value="G3P_DH_NAD-dep_C"/>
</dbReference>
<dbReference type="SUPFAM" id="SSF48179">
    <property type="entry name" value="6-phosphogluconate dehydrogenase C-terminal domain-like"/>
    <property type="match status" value="1"/>
</dbReference>
<keyword evidence="14" id="KW-0963">Cytoplasm</keyword>
<evidence type="ECO:0000256" key="11">
    <source>
        <dbReference type="ARBA" id="ARBA00066687"/>
    </source>
</evidence>
<dbReference type="PANTHER" id="PTHR11728">
    <property type="entry name" value="GLYCEROL-3-PHOSPHATE DEHYDROGENASE"/>
    <property type="match status" value="1"/>
</dbReference>
<feature type="binding site" evidence="14">
    <location>
        <position position="164"/>
    </location>
    <ligand>
        <name>sn-glycerol 3-phosphate</name>
        <dbReference type="ChEBI" id="CHEBI:57597"/>
    </ligand>
</feature>
<name>A0A062UIB2_9PROT</name>
<dbReference type="SUPFAM" id="SSF51735">
    <property type="entry name" value="NAD(P)-binding Rossmann-fold domains"/>
    <property type="match status" value="1"/>
</dbReference>
<evidence type="ECO:0000259" key="19">
    <source>
        <dbReference type="Pfam" id="PF01210"/>
    </source>
</evidence>
<feature type="active site" description="Proton acceptor" evidence="14 15">
    <location>
        <position position="217"/>
    </location>
</feature>
<keyword evidence="4 14" id="KW-0521">NADP</keyword>
<dbReference type="PANTHER" id="PTHR11728:SF1">
    <property type="entry name" value="GLYCEROL-3-PHOSPHATE DEHYDROGENASE [NAD(+)] 2, CHLOROPLASTIC"/>
    <property type="match status" value="1"/>
</dbReference>
<dbReference type="GO" id="GO:0005829">
    <property type="term" value="C:cytosol"/>
    <property type="evidence" value="ECO:0007669"/>
    <property type="project" value="TreeGrafter"/>
</dbReference>
<evidence type="ECO:0000256" key="17">
    <source>
        <dbReference type="PIRSR" id="PIRSR000114-3"/>
    </source>
</evidence>
<evidence type="ECO:0000256" key="2">
    <source>
        <dbReference type="ARBA" id="ARBA00022516"/>
    </source>
</evidence>
<dbReference type="STRING" id="1280947.HY30_03225"/>
<feature type="binding site" evidence="14">
    <location>
        <position position="270"/>
    </location>
    <ligand>
        <name>sn-glycerol 3-phosphate</name>
        <dbReference type="ChEBI" id="CHEBI:57597"/>
    </ligand>
</feature>
<evidence type="ECO:0000256" key="13">
    <source>
        <dbReference type="ARBA" id="ARBA00080511"/>
    </source>
</evidence>
<dbReference type="InterPro" id="IPR006168">
    <property type="entry name" value="G3P_DH_NAD-dep"/>
</dbReference>
<accession>A0A062UIB2</accession>
<feature type="binding site" evidence="14">
    <location>
        <position position="134"/>
    </location>
    <ligand>
        <name>NADPH</name>
        <dbReference type="ChEBI" id="CHEBI:57783"/>
    </ligand>
</feature>